<protein>
    <submittedName>
        <fullName evidence="3">Pilus assembly protein TadE</fullName>
    </submittedName>
</protein>
<dbReference type="Pfam" id="PF07811">
    <property type="entry name" value="TadE"/>
    <property type="match status" value="1"/>
</dbReference>
<dbReference type="RefSeq" id="WP_046763711.1">
    <property type="nucleotide sequence ID" value="NZ_LBIC01000005.1"/>
</dbReference>
<dbReference type="Proteomes" id="UP000033874">
    <property type="component" value="Unassembled WGS sequence"/>
</dbReference>
<accession>A0A0M3APF2</accession>
<comment type="caution">
    <text evidence="3">The sequence shown here is derived from an EMBL/GenBank/DDBJ whole genome shotgun (WGS) entry which is preliminary data.</text>
</comment>
<feature type="transmembrane region" description="Helical" evidence="1">
    <location>
        <begin position="12"/>
        <end position="38"/>
    </location>
</feature>
<dbReference type="PATRIC" id="fig|56193.3.peg.2327"/>
<reference evidence="3 4" key="1">
    <citation type="submission" date="2015-04" db="EMBL/GenBank/DDBJ databases">
        <title>Genome sequence of aromatic hydrocarbons-degrading Sphingobium chungbukense DJ77.</title>
        <authorList>
            <person name="Kim Y.-C."/>
            <person name="Chae J.-C."/>
        </authorList>
    </citation>
    <scope>NUCLEOTIDE SEQUENCE [LARGE SCALE GENOMIC DNA]</scope>
    <source>
        <strain evidence="3 4">DJ77</strain>
    </source>
</reference>
<sequence>MRMRRLWACTRGLAALEFALLAPALLMLVFAVVLYSFYFAALMGVRHAAVEGARAAVAGLSTAERTALAQGRARAVIDGYGKLLAAGGGPVVTAGPDATGTFRVRVSYNMSGSPMMRYAVFVPMPSPSVSASIVVTNGSY</sequence>
<evidence type="ECO:0000259" key="2">
    <source>
        <dbReference type="Pfam" id="PF07811"/>
    </source>
</evidence>
<dbReference type="EMBL" id="LBIC01000005">
    <property type="protein sequence ID" value="KKW91700.1"/>
    <property type="molecule type" value="Genomic_DNA"/>
</dbReference>
<keyword evidence="4" id="KW-1185">Reference proteome</keyword>
<dbReference type="AlphaFoldDB" id="A0A0M3APF2"/>
<dbReference type="InterPro" id="IPR012495">
    <property type="entry name" value="TadE-like_dom"/>
</dbReference>
<organism evidence="3 4">
    <name type="scientific">Sphingobium chungbukense</name>
    <dbReference type="NCBI Taxonomy" id="56193"/>
    <lineage>
        <taxon>Bacteria</taxon>
        <taxon>Pseudomonadati</taxon>
        <taxon>Pseudomonadota</taxon>
        <taxon>Alphaproteobacteria</taxon>
        <taxon>Sphingomonadales</taxon>
        <taxon>Sphingomonadaceae</taxon>
        <taxon>Sphingobium</taxon>
    </lineage>
</organism>
<name>A0A0M3APF2_9SPHN</name>
<proteinExistence type="predicted"/>
<evidence type="ECO:0000313" key="4">
    <source>
        <dbReference type="Proteomes" id="UP000033874"/>
    </source>
</evidence>
<feature type="domain" description="TadE-like" evidence="2">
    <location>
        <begin position="12"/>
        <end position="54"/>
    </location>
</feature>
<keyword evidence="1" id="KW-0812">Transmembrane</keyword>
<keyword evidence="1" id="KW-0472">Membrane</keyword>
<evidence type="ECO:0000313" key="3">
    <source>
        <dbReference type="EMBL" id="KKW91700.1"/>
    </source>
</evidence>
<gene>
    <name evidence="3" type="ORF">YP76_11180</name>
</gene>
<dbReference type="STRING" id="56193.YP76_11180"/>
<keyword evidence="1" id="KW-1133">Transmembrane helix</keyword>
<evidence type="ECO:0000256" key="1">
    <source>
        <dbReference type="SAM" id="Phobius"/>
    </source>
</evidence>